<dbReference type="InterPro" id="IPR046849">
    <property type="entry name" value="E2_motif"/>
</dbReference>
<dbReference type="InterPro" id="IPR009003">
    <property type="entry name" value="Peptidase_S1_PA"/>
</dbReference>
<feature type="repeat" description="PPR" evidence="3">
    <location>
        <begin position="278"/>
        <end position="312"/>
    </location>
</feature>
<dbReference type="Pfam" id="PF20431">
    <property type="entry name" value="E_motif"/>
    <property type="match status" value="1"/>
</dbReference>
<dbReference type="EnsemblPlants" id="ONIVA03G42580.1">
    <property type="protein sequence ID" value="ONIVA03G42580.1"/>
    <property type="gene ID" value="ONIVA03G42580"/>
</dbReference>
<dbReference type="PANTHER" id="PTHR24015">
    <property type="entry name" value="OS07G0578800 PROTEIN-RELATED"/>
    <property type="match status" value="1"/>
</dbReference>
<dbReference type="FunFam" id="1.25.40.10:FF:000738">
    <property type="entry name" value="Pentatricopeptide repeat-containing protein chloroplastic"/>
    <property type="match status" value="1"/>
</dbReference>
<name>A0A0E0GWC1_ORYNI</name>
<dbReference type="GO" id="GO:0009451">
    <property type="term" value="P:RNA modification"/>
    <property type="evidence" value="ECO:0007669"/>
    <property type="project" value="InterPro"/>
</dbReference>
<protein>
    <submittedName>
        <fullName evidence="5">Uncharacterized protein</fullName>
    </submittedName>
</protein>
<evidence type="ECO:0000313" key="6">
    <source>
        <dbReference type="Proteomes" id="UP000006591"/>
    </source>
</evidence>
<evidence type="ECO:0000256" key="1">
    <source>
        <dbReference type="ARBA" id="ARBA00022737"/>
    </source>
</evidence>
<keyword evidence="1" id="KW-0677">Repeat</keyword>
<keyword evidence="6" id="KW-1185">Reference proteome</keyword>
<feature type="repeat" description="PPR" evidence="3">
    <location>
        <begin position="376"/>
        <end position="410"/>
    </location>
</feature>
<dbReference type="Proteomes" id="UP000006591">
    <property type="component" value="Chromosome 3"/>
</dbReference>
<dbReference type="FunFam" id="1.25.40.10:FF:001725">
    <property type="entry name" value="Pentatricopeptide repeat-containing protein chloroplastic"/>
    <property type="match status" value="1"/>
</dbReference>
<dbReference type="Pfam" id="PF20430">
    <property type="entry name" value="Eplus_motif"/>
    <property type="match status" value="1"/>
</dbReference>
<dbReference type="GO" id="GO:0005739">
    <property type="term" value="C:mitochondrion"/>
    <property type="evidence" value="ECO:0007669"/>
    <property type="project" value="TreeGrafter"/>
</dbReference>
<dbReference type="Gene3D" id="2.40.10.10">
    <property type="entry name" value="Trypsin-like serine proteases"/>
    <property type="match status" value="2"/>
</dbReference>
<evidence type="ECO:0000256" key="4">
    <source>
        <dbReference type="SAM" id="MobiDB-lite"/>
    </source>
</evidence>
<dbReference type="NCBIfam" id="TIGR00756">
    <property type="entry name" value="PPR"/>
    <property type="match status" value="6"/>
</dbReference>
<evidence type="ECO:0000256" key="3">
    <source>
        <dbReference type="PROSITE-ProRule" id="PRU00708"/>
    </source>
</evidence>
<feature type="repeat" description="PPR" evidence="3">
    <location>
        <begin position="614"/>
        <end position="648"/>
    </location>
</feature>
<feature type="repeat" description="PPR" evidence="3">
    <location>
        <begin position="78"/>
        <end position="112"/>
    </location>
</feature>
<dbReference type="Pfam" id="PF01535">
    <property type="entry name" value="PPR"/>
    <property type="match status" value="3"/>
</dbReference>
<proteinExistence type="predicted"/>
<evidence type="ECO:0000256" key="2">
    <source>
        <dbReference type="ARBA" id="ARBA00022946"/>
    </source>
</evidence>
<dbReference type="eggNOG" id="KOG4197">
    <property type="taxonomic scope" value="Eukaryota"/>
</dbReference>
<dbReference type="InterPro" id="IPR011990">
    <property type="entry name" value="TPR-like_helical_dom_sf"/>
</dbReference>
<dbReference type="PROSITE" id="PS51375">
    <property type="entry name" value="PPR"/>
    <property type="match status" value="6"/>
</dbReference>
<dbReference type="InterPro" id="IPR046960">
    <property type="entry name" value="PPR_At4g14850-like_plant"/>
</dbReference>
<feature type="repeat" description="PPR" evidence="3">
    <location>
        <begin position="477"/>
        <end position="511"/>
    </location>
</feature>
<dbReference type="FunFam" id="1.25.40.10:FF:001234">
    <property type="entry name" value="Pentatricopeptide repeat-containing protein mitochondrial"/>
    <property type="match status" value="1"/>
</dbReference>
<dbReference type="InterPro" id="IPR046848">
    <property type="entry name" value="E_motif"/>
</dbReference>
<feature type="region of interest" description="Disordered" evidence="4">
    <location>
        <begin position="1024"/>
        <end position="1043"/>
    </location>
</feature>
<dbReference type="FunFam" id="1.25.40.10:FF:000740">
    <property type="entry name" value="Pentatricopeptide repeat-containing protein chloroplastic"/>
    <property type="match status" value="1"/>
</dbReference>
<reference evidence="5" key="1">
    <citation type="submission" date="2015-04" db="UniProtKB">
        <authorList>
            <consortium name="EnsemblPlants"/>
        </authorList>
    </citation>
    <scope>IDENTIFICATION</scope>
    <source>
        <strain evidence="5">SL10</strain>
    </source>
</reference>
<dbReference type="PANTHER" id="PTHR24015:SF1700">
    <property type="entry name" value="OS03G0844000 PROTEIN"/>
    <property type="match status" value="1"/>
</dbReference>
<dbReference type="Gene3D" id="2.40.10.120">
    <property type="match status" value="1"/>
</dbReference>
<dbReference type="HOGENOM" id="CLU_002706_13_0_1"/>
<dbReference type="OMA" id="ELEPRHH"/>
<dbReference type="FunFam" id="1.25.40.10:FF:000243">
    <property type="entry name" value="Pentatricopeptide repeat-containing protein chloroplastic"/>
    <property type="match status" value="1"/>
</dbReference>
<feature type="compositionally biased region" description="Basic and acidic residues" evidence="4">
    <location>
        <begin position="1024"/>
        <end position="1040"/>
    </location>
</feature>
<reference evidence="5" key="2">
    <citation type="submission" date="2018-04" db="EMBL/GenBank/DDBJ databases">
        <title>OnivRS2 (Oryza nivara Reference Sequence Version 2).</title>
        <authorList>
            <person name="Zhang J."/>
            <person name="Kudrna D."/>
            <person name="Lee S."/>
            <person name="Talag J."/>
            <person name="Rajasekar S."/>
            <person name="Welchert J."/>
            <person name="Hsing Y.-I."/>
            <person name="Wing R.A."/>
        </authorList>
    </citation>
    <scope>NUCLEOTIDE SEQUENCE [LARGE SCALE GENOMIC DNA]</scope>
    <source>
        <strain evidence="5">SL10</strain>
    </source>
</reference>
<dbReference type="InterPro" id="IPR043504">
    <property type="entry name" value="Peptidase_S1_PA_chymotrypsin"/>
</dbReference>
<dbReference type="FunFam" id="1.25.40.10:FF:000285">
    <property type="entry name" value="Pentatricopeptide repeat-containing protein, chloroplastic"/>
    <property type="match status" value="1"/>
</dbReference>
<dbReference type="SUPFAM" id="SSF50494">
    <property type="entry name" value="Trypsin-like serine proteases"/>
    <property type="match status" value="2"/>
</dbReference>
<dbReference type="Pfam" id="PF13365">
    <property type="entry name" value="Trypsin_2"/>
    <property type="match status" value="1"/>
</dbReference>
<dbReference type="InterPro" id="IPR002885">
    <property type="entry name" value="PPR_rpt"/>
</dbReference>
<dbReference type="Gene3D" id="1.25.40.10">
    <property type="entry name" value="Tetratricopeptide repeat domain"/>
    <property type="match status" value="6"/>
</dbReference>
<organism evidence="5">
    <name type="scientific">Oryza nivara</name>
    <name type="common">Indian wild rice</name>
    <name type="synonym">Oryza sativa f. spontanea</name>
    <dbReference type="NCBI Taxonomy" id="4536"/>
    <lineage>
        <taxon>Eukaryota</taxon>
        <taxon>Viridiplantae</taxon>
        <taxon>Streptophyta</taxon>
        <taxon>Embryophyta</taxon>
        <taxon>Tracheophyta</taxon>
        <taxon>Spermatophyta</taxon>
        <taxon>Magnoliopsida</taxon>
        <taxon>Liliopsida</taxon>
        <taxon>Poales</taxon>
        <taxon>Poaceae</taxon>
        <taxon>BOP clade</taxon>
        <taxon>Oryzoideae</taxon>
        <taxon>Oryzeae</taxon>
        <taxon>Oryzinae</taxon>
        <taxon>Oryza</taxon>
    </lineage>
</organism>
<dbReference type="STRING" id="4536.A0A0E0GWC1"/>
<dbReference type="Gramene" id="ONIVA03G42580.1">
    <property type="protein sequence ID" value="ONIVA03G42580.1"/>
    <property type="gene ID" value="ONIVA03G42580"/>
</dbReference>
<feature type="repeat" description="PPR" evidence="3">
    <location>
        <begin position="179"/>
        <end position="213"/>
    </location>
</feature>
<sequence>MAALPPTPRPRVLAAAPCHVPSRRRRRVCDGLCSAAAADNGCAESPDVVLECKRLNRLVKSGRLADALDLFDRMPRKNVVAWTSVMSGCTRNGRPEAALAMFADMVESGVAPNDFACNAALVACADLGALRAGVQVHSLAVRAGFAGDAWIGSCLIEMYSRCGSLPAAKEVFDRMDSPDVVGYTSLISAFCRNGEFELAAEALIQMLKQGLKPNEHTMTTILTACPRVLGQQIHGYLIKKIGLRSQSVYSSTALIDFYSRNGEFKLAKAVFDSLHCKNVVSWCSMMQLYIRDGRLEEALQVFGDMISEGVDPNEFALSIVLGACGSIGLGRQLHCSAIKHDLITDIRVSNALLSMYGRTGLVEELEAMLNKIENPDLVSWTTAISANFQNGFGEKAIALLCQMHSEGFTPNGYAFSSVLSSCADVASLDQGMQFHCLALKLGCDSEICTGNALINMYSKCGQMGSARLAFDVMHTHDVTSWNSLIHGHAQHGDANKALEVFSKMRSNGVKPDDSTFLGVLMGCNHSGMVEEGELFFRLMIDQYSFTPAPSHYACMIDMLGRNGRFDEALRMINDMPFEPDALIWKTLLASCKLHRNLDIGKLAADRLMELSDRDSASYVLMSNIYAMHGEWEDARKVRRRMDETGVKKDAGCSWIEINNEVHTFASRDMSHPNSDSIYQMLGELVAVMQDFDELEPFDGRAYDQIALVYISKPKGGTTPPHLPPLIAAAAGGRTLPRCRLHFFPNTNRSRVMVFQCCFTAMGKMRKSKRTADHNLTRSSKNEGEISSTKSLISGDLNSGSNQDVWAILSVEVASNLSKSVVSLTLSDGNTLIYACSGIAIECQEGSGTIFLTSASLVTAFYDTEEVYDNLKVIEVRHEGNEVLKGYLAKYDLDKNFAVVYTMESLDVHIVLAENSRDRYINKKLVAVGRDKHGVLMAKSVMVAGCRDSNRSEDSKEIRLISEDWEGGPLFDFDGKFVGMNRFLVMDRTSVLSWVSILIILKHYLPSLQNRILKRLQNVKRVRDGERPTGELPDYHPEAPVHRGGLNTEQFGYLNSMGYPKPPINVLDDGMILANSFEETFGDLCGEDLWSEINKKVPCDIHQNVVALASFKGKRRSFACTGCTTILTSASLVRESDDGNKIDENLRIEVLLPNKQLREGTLQHYSLHYNVALVSVKDKDFHARPANIQLDHNHGPGVAAVGRCFESGKLMAARTDVVDWSGTLDCEMFLIRSSCKITKAGIGGPHVDLEGKVIGMNFYDKKIGTPCLPWNVILMVLACFEKESSEVGSGSDPCGAPGWKIPRDESVRLNRWPVPLPYWRPHDDVDEQEPPEGCEHIYTYINGERYCYR</sequence>
<dbReference type="Pfam" id="PF13041">
    <property type="entry name" value="PPR_2"/>
    <property type="match status" value="5"/>
</dbReference>
<evidence type="ECO:0000313" key="5">
    <source>
        <dbReference type="EnsemblPlants" id="ONIVA03G42580.1"/>
    </source>
</evidence>
<dbReference type="GO" id="GO:0003723">
    <property type="term" value="F:RNA binding"/>
    <property type="evidence" value="ECO:0007669"/>
    <property type="project" value="InterPro"/>
</dbReference>
<accession>A0A0E0GWC1</accession>
<keyword evidence="2" id="KW-0809">Transit peptide</keyword>